<dbReference type="Proteomes" id="UP001626550">
    <property type="component" value="Unassembled WGS sequence"/>
</dbReference>
<feature type="chain" id="PRO_5044790685" evidence="3">
    <location>
        <begin position="17"/>
        <end position="533"/>
    </location>
</feature>
<name>A0ABD2PZE3_9PLAT</name>
<evidence type="ECO:0000256" key="2">
    <source>
        <dbReference type="SAM" id="Phobius"/>
    </source>
</evidence>
<feature type="transmembrane region" description="Helical" evidence="2">
    <location>
        <begin position="214"/>
        <end position="232"/>
    </location>
</feature>
<keyword evidence="2" id="KW-0812">Transmembrane</keyword>
<reference evidence="4 5" key="1">
    <citation type="submission" date="2024-11" db="EMBL/GenBank/DDBJ databases">
        <title>Adaptive evolution of stress response genes in parasites aligns with host niche diversity.</title>
        <authorList>
            <person name="Hahn C."/>
            <person name="Resl P."/>
        </authorList>
    </citation>
    <scope>NUCLEOTIDE SEQUENCE [LARGE SCALE GENOMIC DNA]</scope>
    <source>
        <strain evidence="4">EGGRZ-B1_66</strain>
        <tissue evidence="4">Body</tissue>
    </source>
</reference>
<sequence length="533" mass="60997">MLALLRLLILLLLAVAQLDARGAAGGRGKSFGGMDRAGNFDEDGIKNPYENISLLQFVNQGQFEKDLWAYCSNRVSFYSCLYWFHPENLESAWRNPDEVSLSKKQLALRTNGTLQFVFDPHAPRIEMAKHIAIMCFSVIGCLVNTIAFINFKMIASNGLPLFYYLVYISILESILTLFKVVDSVYGILTNTSLFMTLQNLNITSCKLISPSFSLVFHLIQALYIGLAIDTWVFVNKPIETISYYSFEFVKNVFIVCFVICAILNCQYFWTQDFVKLEYRFPQAGKSSECGYGQDQKWTKFQSVVWPMLDHALGEVLPCVLCLVLGLLCYQIGRRKMRTLKQPVGGKKDPKRFWLNETMVLENMTLLPALLILKGIFSILPTAFVMIKYFSDISRLLMRRDYSAVGNVETQSTDRYLDLKFHHTEIYIRIFEVVVQIVDSLWNCLRLAFLLHGSAMFREQTKQILISVGCAAKRRDSSEKKQLLSDKTPQNGTTPQRLKKRKHRPTNASKPRVPFADRDVHIPNFGFDPISDEV</sequence>
<keyword evidence="3" id="KW-0732">Signal</keyword>
<dbReference type="EMBL" id="JBJKFK010001988">
    <property type="protein sequence ID" value="KAL3311846.1"/>
    <property type="molecule type" value="Genomic_DNA"/>
</dbReference>
<organism evidence="4 5">
    <name type="scientific">Cichlidogyrus casuarinus</name>
    <dbReference type="NCBI Taxonomy" id="1844966"/>
    <lineage>
        <taxon>Eukaryota</taxon>
        <taxon>Metazoa</taxon>
        <taxon>Spiralia</taxon>
        <taxon>Lophotrochozoa</taxon>
        <taxon>Platyhelminthes</taxon>
        <taxon>Monogenea</taxon>
        <taxon>Monopisthocotylea</taxon>
        <taxon>Dactylogyridea</taxon>
        <taxon>Ancyrocephalidae</taxon>
        <taxon>Cichlidogyrus</taxon>
    </lineage>
</organism>
<comment type="caution">
    <text evidence="4">The sequence shown here is derived from an EMBL/GenBank/DDBJ whole genome shotgun (WGS) entry which is preliminary data.</text>
</comment>
<accession>A0ABD2PZE3</accession>
<keyword evidence="2" id="KW-0472">Membrane</keyword>
<dbReference type="AlphaFoldDB" id="A0ABD2PZE3"/>
<keyword evidence="2" id="KW-1133">Transmembrane helix</keyword>
<feature type="transmembrane region" description="Helical" evidence="2">
    <location>
        <begin position="131"/>
        <end position="149"/>
    </location>
</feature>
<protein>
    <submittedName>
        <fullName evidence="4">Uncharacterized protein</fullName>
    </submittedName>
</protein>
<feature type="transmembrane region" description="Helical" evidence="2">
    <location>
        <begin position="161"/>
        <end position="178"/>
    </location>
</feature>
<evidence type="ECO:0000313" key="5">
    <source>
        <dbReference type="Proteomes" id="UP001626550"/>
    </source>
</evidence>
<feature type="signal peptide" evidence="3">
    <location>
        <begin position="1"/>
        <end position="16"/>
    </location>
</feature>
<proteinExistence type="predicted"/>
<feature type="transmembrane region" description="Helical" evidence="2">
    <location>
        <begin position="365"/>
        <end position="389"/>
    </location>
</feature>
<feature type="compositionally biased region" description="Polar residues" evidence="1">
    <location>
        <begin position="484"/>
        <end position="495"/>
    </location>
</feature>
<feature type="region of interest" description="Disordered" evidence="1">
    <location>
        <begin position="476"/>
        <end position="533"/>
    </location>
</feature>
<evidence type="ECO:0000256" key="3">
    <source>
        <dbReference type="SAM" id="SignalP"/>
    </source>
</evidence>
<feature type="transmembrane region" description="Helical" evidence="2">
    <location>
        <begin position="252"/>
        <end position="269"/>
    </location>
</feature>
<dbReference type="Gene3D" id="1.20.1070.10">
    <property type="entry name" value="Rhodopsin 7-helix transmembrane proteins"/>
    <property type="match status" value="1"/>
</dbReference>
<feature type="transmembrane region" description="Helical" evidence="2">
    <location>
        <begin position="311"/>
        <end position="332"/>
    </location>
</feature>
<evidence type="ECO:0000313" key="4">
    <source>
        <dbReference type="EMBL" id="KAL3311846.1"/>
    </source>
</evidence>
<keyword evidence="5" id="KW-1185">Reference proteome</keyword>
<evidence type="ECO:0000256" key="1">
    <source>
        <dbReference type="SAM" id="MobiDB-lite"/>
    </source>
</evidence>
<gene>
    <name evidence="4" type="ORF">Ciccas_009570</name>
</gene>